<sequence length="202" mass="23417">MKVCASCKIEKPLSAFYKNAKGKGGRHSRCKVCVGKTRHAWRITNLTRVKAVDACYRKEHAEQVRATVTYWRKTHPEECSAISKRYYERHPERVRVNAWRRRARKRAVSEDFTVEMAQFVREYGGHQCAVCGKSEKLCIDHWLPLSAGYALTMANAVLLCGLCNRRKSAKLPDTVYKRKFVKTVERQLRKQVQQWAAMVRVA</sequence>
<dbReference type="EMBL" id="LAZR01002908">
    <property type="protein sequence ID" value="KKN24127.1"/>
    <property type="molecule type" value="Genomic_DNA"/>
</dbReference>
<organism evidence="2">
    <name type="scientific">marine sediment metagenome</name>
    <dbReference type="NCBI Taxonomy" id="412755"/>
    <lineage>
        <taxon>unclassified sequences</taxon>
        <taxon>metagenomes</taxon>
        <taxon>ecological metagenomes</taxon>
    </lineage>
</organism>
<accession>A0A0F9PI02</accession>
<dbReference type="Pfam" id="PF01844">
    <property type="entry name" value="HNH"/>
    <property type="match status" value="1"/>
</dbReference>
<gene>
    <name evidence="2" type="ORF">LCGC14_0898160</name>
</gene>
<dbReference type="InterPro" id="IPR002711">
    <property type="entry name" value="HNH"/>
</dbReference>
<dbReference type="GO" id="GO:0008270">
    <property type="term" value="F:zinc ion binding"/>
    <property type="evidence" value="ECO:0007669"/>
    <property type="project" value="InterPro"/>
</dbReference>
<dbReference type="CDD" id="cd00085">
    <property type="entry name" value="HNHc"/>
    <property type="match status" value="1"/>
</dbReference>
<name>A0A0F9PI02_9ZZZZ</name>
<feature type="domain" description="HNH nuclease" evidence="1">
    <location>
        <begin position="115"/>
        <end position="165"/>
    </location>
</feature>
<dbReference type="AlphaFoldDB" id="A0A0F9PI02"/>
<protein>
    <recommendedName>
        <fullName evidence="1">HNH nuclease domain-containing protein</fullName>
    </recommendedName>
</protein>
<dbReference type="Gene3D" id="1.10.30.50">
    <property type="match status" value="1"/>
</dbReference>
<dbReference type="InterPro" id="IPR003615">
    <property type="entry name" value="HNH_nuc"/>
</dbReference>
<evidence type="ECO:0000259" key="1">
    <source>
        <dbReference type="SMART" id="SM00507"/>
    </source>
</evidence>
<comment type="caution">
    <text evidence="2">The sequence shown here is derived from an EMBL/GenBank/DDBJ whole genome shotgun (WGS) entry which is preliminary data.</text>
</comment>
<reference evidence="2" key="1">
    <citation type="journal article" date="2015" name="Nature">
        <title>Complex archaea that bridge the gap between prokaryotes and eukaryotes.</title>
        <authorList>
            <person name="Spang A."/>
            <person name="Saw J.H."/>
            <person name="Jorgensen S.L."/>
            <person name="Zaremba-Niedzwiedzka K."/>
            <person name="Martijn J."/>
            <person name="Lind A.E."/>
            <person name="van Eijk R."/>
            <person name="Schleper C."/>
            <person name="Guy L."/>
            <person name="Ettema T.J."/>
        </authorList>
    </citation>
    <scope>NUCLEOTIDE SEQUENCE</scope>
</reference>
<dbReference type="GO" id="GO:0003676">
    <property type="term" value="F:nucleic acid binding"/>
    <property type="evidence" value="ECO:0007669"/>
    <property type="project" value="InterPro"/>
</dbReference>
<dbReference type="GO" id="GO:0004519">
    <property type="term" value="F:endonuclease activity"/>
    <property type="evidence" value="ECO:0007669"/>
    <property type="project" value="InterPro"/>
</dbReference>
<evidence type="ECO:0000313" key="2">
    <source>
        <dbReference type="EMBL" id="KKN24127.1"/>
    </source>
</evidence>
<dbReference type="SMART" id="SM00507">
    <property type="entry name" value="HNHc"/>
    <property type="match status" value="1"/>
</dbReference>
<proteinExistence type="predicted"/>